<reference evidence="2 3" key="1">
    <citation type="submission" date="2016-11" db="EMBL/GenBank/DDBJ databases">
        <authorList>
            <person name="Jaros S."/>
            <person name="Januszkiewicz K."/>
            <person name="Wedrychowicz H."/>
        </authorList>
    </citation>
    <scope>NUCLEOTIDE SEQUENCE [LARGE SCALE GENOMIC DNA]</scope>
    <source>
        <strain evidence="2">NVI 5450</strain>
    </source>
</reference>
<evidence type="ECO:0000313" key="2">
    <source>
        <dbReference type="EMBL" id="SGZ16983.1"/>
    </source>
</evidence>
<feature type="domain" description="YgjP-like metallopeptidase" evidence="1">
    <location>
        <begin position="33"/>
        <end position="237"/>
    </location>
</feature>
<accession>A0A1L0C7C7</accession>
<dbReference type="Proteomes" id="UP000183794">
    <property type="component" value="Unassembled WGS sequence"/>
</dbReference>
<dbReference type="PANTHER" id="PTHR30399">
    <property type="entry name" value="UNCHARACTERIZED PROTEIN YGJP"/>
    <property type="match status" value="1"/>
</dbReference>
<dbReference type="Gene3D" id="3.30.2010.10">
    <property type="entry name" value="Metalloproteases ('zincins'), catalytic domain"/>
    <property type="match status" value="1"/>
</dbReference>
<dbReference type="AlphaFoldDB" id="A0A1L0C7C7"/>
<dbReference type="InterPro" id="IPR053136">
    <property type="entry name" value="UTP_pyrophosphatase-like"/>
</dbReference>
<evidence type="ECO:0000313" key="3">
    <source>
        <dbReference type="Proteomes" id="UP000183794"/>
    </source>
</evidence>
<dbReference type="EMBL" id="FPLD01000131">
    <property type="protein sequence ID" value="SGZ16983.1"/>
    <property type="molecule type" value="Genomic_DNA"/>
</dbReference>
<dbReference type="Pfam" id="PF01863">
    <property type="entry name" value="YgjP-like"/>
    <property type="match status" value="1"/>
</dbReference>
<organism evidence="2 3">
    <name type="scientific">Moritella viscosa</name>
    <dbReference type="NCBI Taxonomy" id="80854"/>
    <lineage>
        <taxon>Bacteria</taxon>
        <taxon>Pseudomonadati</taxon>
        <taxon>Pseudomonadota</taxon>
        <taxon>Gammaproteobacteria</taxon>
        <taxon>Alteromonadales</taxon>
        <taxon>Moritellaceae</taxon>
        <taxon>Moritella</taxon>
    </lineage>
</organism>
<protein>
    <recommendedName>
        <fullName evidence="1">YgjP-like metallopeptidase domain-containing protein</fullName>
    </recommendedName>
</protein>
<proteinExistence type="predicted"/>
<dbReference type="PANTHER" id="PTHR30399:SF1">
    <property type="entry name" value="UTP PYROPHOSPHATASE"/>
    <property type="match status" value="1"/>
</dbReference>
<name>A0A1L0C7C7_9GAMM</name>
<dbReference type="CDD" id="cd07344">
    <property type="entry name" value="M48_yhfN_like"/>
    <property type="match status" value="1"/>
</dbReference>
<dbReference type="InterPro" id="IPR002725">
    <property type="entry name" value="YgjP-like_metallopeptidase"/>
</dbReference>
<gene>
    <name evidence="2" type="ORF">NVI5450_4439</name>
</gene>
<sequence length="245" mass="28244">MVISKLMKIQTNGPEVIQGKGYLVEITRTSRTKTAALKVEDGVVMVVVPKKLDIAKIEKLVADKHTWIMRKIALHSTATPASNKQYVSGEAFPYLGRNYRLKVVKGDLGPTKLINGRITISIPDITQQHHYIRRFLVNWYKCNALKKITEKVQRYEPLVGVETSVIRIKEFKSRWGSCTPYGDIEFNWVIVMAPNRIVDYVVVHELCHLLHHDHSPQFWKEVERVMPDYQECKEWLKVNGHGLVV</sequence>
<evidence type="ECO:0000259" key="1">
    <source>
        <dbReference type="Pfam" id="PF01863"/>
    </source>
</evidence>